<organism evidence="2 3">
    <name type="scientific">Colletotrichum plurivorum</name>
    <dbReference type="NCBI Taxonomy" id="2175906"/>
    <lineage>
        <taxon>Eukaryota</taxon>
        <taxon>Fungi</taxon>
        <taxon>Dikarya</taxon>
        <taxon>Ascomycota</taxon>
        <taxon>Pezizomycotina</taxon>
        <taxon>Sordariomycetes</taxon>
        <taxon>Hypocreomycetidae</taxon>
        <taxon>Glomerellales</taxon>
        <taxon>Glomerellaceae</taxon>
        <taxon>Colletotrichum</taxon>
        <taxon>Colletotrichum orchidearum species complex</taxon>
    </lineage>
</organism>
<proteinExistence type="predicted"/>
<name>A0A8H6NLF6_9PEZI</name>
<evidence type="ECO:0000313" key="2">
    <source>
        <dbReference type="EMBL" id="KAF6837739.1"/>
    </source>
</evidence>
<evidence type="ECO:0000313" key="3">
    <source>
        <dbReference type="Proteomes" id="UP000654918"/>
    </source>
</evidence>
<feature type="region of interest" description="Disordered" evidence="1">
    <location>
        <begin position="1"/>
        <end position="24"/>
    </location>
</feature>
<sequence>MRPLSKISEPQAQGYSANSTGNQRLHHAAPAKIGIGMGSGRQQTADNRIHGRGTDLGSRFFSRSTIDAIPAHFLIIASAVNELTRATTVRHLEGLFSSYGTREILSKSPESQHLLPRTESRIYKNSTHLGASAGSKFPPIHAHTVKSPQRLLQRTPHPGNGVEPTYSKRKSPWNSRRDTGPSTTPTFAVQQALDVQSQPNLVLSCLETVTFAPVLNASTSRARQTWSPNPWNGPIVPQEPALAGWNYRKSFSVPPLFVCAHSGLQPDGLHLSKPPPHVAPDRGSFQNRGCEAQF</sequence>
<protein>
    <submittedName>
        <fullName evidence="2">Uncharacterized protein</fullName>
    </submittedName>
</protein>
<dbReference type="AlphaFoldDB" id="A0A8H6NLF6"/>
<keyword evidence="3" id="KW-1185">Reference proteome</keyword>
<dbReference type="Proteomes" id="UP000654918">
    <property type="component" value="Unassembled WGS sequence"/>
</dbReference>
<reference evidence="2" key="1">
    <citation type="journal article" date="2020" name="Phytopathology">
        <title>Genome Sequence Resources of Colletotrichum truncatum, C. plurivorum, C. musicola, and C. sojae: Four Species Pathogenic to Soybean (Glycine max).</title>
        <authorList>
            <person name="Rogerio F."/>
            <person name="Boufleur T.R."/>
            <person name="Ciampi-Guillardi M."/>
            <person name="Sukno S.A."/>
            <person name="Thon M.R."/>
            <person name="Massola Junior N.S."/>
            <person name="Baroncelli R."/>
        </authorList>
    </citation>
    <scope>NUCLEOTIDE SEQUENCE</scope>
    <source>
        <strain evidence="2">LFN00145</strain>
    </source>
</reference>
<accession>A0A8H6NLF6</accession>
<feature type="region of interest" description="Disordered" evidence="1">
    <location>
        <begin position="274"/>
        <end position="294"/>
    </location>
</feature>
<gene>
    <name evidence="2" type="ORF">CPLU01_02848</name>
</gene>
<feature type="region of interest" description="Disordered" evidence="1">
    <location>
        <begin position="147"/>
        <end position="185"/>
    </location>
</feature>
<dbReference type="EMBL" id="WIGO01000023">
    <property type="protein sequence ID" value="KAF6837739.1"/>
    <property type="molecule type" value="Genomic_DNA"/>
</dbReference>
<evidence type="ECO:0000256" key="1">
    <source>
        <dbReference type="SAM" id="MobiDB-lite"/>
    </source>
</evidence>
<comment type="caution">
    <text evidence="2">The sequence shown here is derived from an EMBL/GenBank/DDBJ whole genome shotgun (WGS) entry which is preliminary data.</text>
</comment>
<feature type="compositionally biased region" description="Polar residues" evidence="1">
    <location>
        <begin position="8"/>
        <end position="23"/>
    </location>
</feature>